<name>A0A9N9AQ46_9GLOM</name>
<proteinExistence type="predicted"/>
<evidence type="ECO:0000313" key="2">
    <source>
        <dbReference type="Proteomes" id="UP000789572"/>
    </source>
</evidence>
<dbReference type="GO" id="GO:0005762">
    <property type="term" value="C:mitochondrial large ribosomal subunit"/>
    <property type="evidence" value="ECO:0007669"/>
    <property type="project" value="TreeGrafter"/>
</dbReference>
<accession>A0A9N9AQ46</accession>
<dbReference type="Proteomes" id="UP000789572">
    <property type="component" value="Unassembled WGS sequence"/>
</dbReference>
<keyword evidence="2" id="KW-1185">Reference proteome</keyword>
<dbReference type="GO" id="GO:0003735">
    <property type="term" value="F:structural constituent of ribosome"/>
    <property type="evidence" value="ECO:0007669"/>
    <property type="project" value="TreeGrafter"/>
</dbReference>
<dbReference type="Pfam" id="PF12824">
    <property type="entry name" value="MRP-L20"/>
    <property type="match status" value="1"/>
</dbReference>
<dbReference type="OrthoDB" id="6021263at2759"/>
<comment type="caution">
    <text evidence="1">The sequence shown here is derived from an EMBL/GenBank/DDBJ whole genome shotgun (WGS) entry which is preliminary data.</text>
</comment>
<evidence type="ECO:0000313" key="1">
    <source>
        <dbReference type="EMBL" id="CAG8538578.1"/>
    </source>
</evidence>
<dbReference type="EMBL" id="CAJVPJ010000571">
    <property type="protein sequence ID" value="CAG8538578.1"/>
    <property type="molecule type" value="Genomic_DNA"/>
</dbReference>
<organism evidence="1 2">
    <name type="scientific">Paraglomus occultum</name>
    <dbReference type="NCBI Taxonomy" id="144539"/>
    <lineage>
        <taxon>Eukaryota</taxon>
        <taxon>Fungi</taxon>
        <taxon>Fungi incertae sedis</taxon>
        <taxon>Mucoromycota</taxon>
        <taxon>Glomeromycotina</taxon>
        <taxon>Glomeromycetes</taxon>
        <taxon>Paraglomerales</taxon>
        <taxon>Paraglomeraceae</taxon>
        <taxon>Paraglomus</taxon>
    </lineage>
</organism>
<dbReference type="PANTHER" id="PTHR28266">
    <property type="entry name" value="54S RIBOSOMAL PROTEIN L20, MITOCHONDRIAL"/>
    <property type="match status" value="1"/>
</dbReference>
<gene>
    <name evidence="1" type="ORF">POCULU_LOCUS4418</name>
</gene>
<protein>
    <submittedName>
        <fullName evidence="1">409_t:CDS:1</fullName>
    </submittedName>
</protein>
<reference evidence="1" key="1">
    <citation type="submission" date="2021-06" db="EMBL/GenBank/DDBJ databases">
        <authorList>
            <person name="Kallberg Y."/>
            <person name="Tangrot J."/>
            <person name="Rosling A."/>
        </authorList>
    </citation>
    <scope>NUCLEOTIDE SEQUENCE</scope>
    <source>
        <strain evidence="1">IA702</strain>
    </source>
</reference>
<dbReference type="PANTHER" id="PTHR28266:SF1">
    <property type="entry name" value="LARGE RIBOSOMAL SUBUNIT PROTEIN ML58"/>
    <property type="match status" value="1"/>
</dbReference>
<dbReference type="AlphaFoldDB" id="A0A9N9AQ46"/>
<sequence>MFSLQRLSNFIPRSIIIRSYSARKPKRQTKLSAPIFSTQKLDDGSTFTSRQPTSVTAAVESLPPPIRPIKEKKYHLTEVEVAEIRRLRAEDPNYWTRKKLADKFECSQYFVGFVAPLPHEAIQKMINEQKQKEERYGERKKLAIKLKQKRRKLW</sequence>
<dbReference type="InterPro" id="IPR024388">
    <property type="entry name" value="Ribosomal_mL58"/>
</dbReference>